<dbReference type="GO" id="GO:0016559">
    <property type="term" value="P:peroxisome fission"/>
    <property type="evidence" value="ECO:0007669"/>
    <property type="project" value="TreeGrafter"/>
</dbReference>
<dbReference type="InterPro" id="IPR022812">
    <property type="entry name" value="Dynamin"/>
</dbReference>
<dbReference type="PANTHER" id="PTHR11566">
    <property type="entry name" value="DYNAMIN"/>
    <property type="match status" value="1"/>
</dbReference>
<evidence type="ECO:0000259" key="1">
    <source>
        <dbReference type="Pfam" id="PF01031"/>
    </source>
</evidence>
<dbReference type="GO" id="GO:0016020">
    <property type="term" value="C:membrane"/>
    <property type="evidence" value="ECO:0007669"/>
    <property type="project" value="TreeGrafter"/>
</dbReference>
<sequence length="212" mass="24089">MVCCRLFMIVENEQQQMCTCGEMTSHTLELQQKARQNCSCFKVRKGVTCGVVSVIPFKLGIIGVMNRSQLDINNKKTIQAALGDESLFFQKKYPALASRNGTPFLARTLNKLLMHHIRNCLPELKSRVNSMMSQYQHLLQSYGEPVEDKGPMLLQLITRFASSYCSIIEGTARDIETTELCGGARICYIFHDIFGRTLGIMDAMEDWQLEIY</sequence>
<dbReference type="InterPro" id="IPR027417">
    <property type="entry name" value="P-loop_NTPase"/>
</dbReference>
<dbReference type="SUPFAM" id="SSF52540">
    <property type="entry name" value="P-loop containing nucleoside triphosphate hydrolases"/>
    <property type="match status" value="1"/>
</dbReference>
<dbReference type="GO" id="GO:0000266">
    <property type="term" value="P:mitochondrial fission"/>
    <property type="evidence" value="ECO:0007669"/>
    <property type="project" value="TreeGrafter"/>
</dbReference>
<gene>
    <name evidence="2" type="primary">DNM1L_2</name>
    <name evidence="2" type="ORF">OS493_032604</name>
</gene>
<dbReference type="OrthoDB" id="5061070at2759"/>
<dbReference type="GO" id="GO:0005739">
    <property type="term" value="C:mitochondrion"/>
    <property type="evidence" value="ECO:0007669"/>
    <property type="project" value="TreeGrafter"/>
</dbReference>
<comment type="caution">
    <text evidence="2">The sequence shown here is derived from an EMBL/GenBank/DDBJ whole genome shotgun (WGS) entry which is preliminary data.</text>
</comment>
<keyword evidence="2" id="KW-0378">Hydrolase</keyword>
<dbReference type="GO" id="GO:0003924">
    <property type="term" value="F:GTPase activity"/>
    <property type="evidence" value="ECO:0007669"/>
    <property type="project" value="TreeGrafter"/>
</dbReference>
<keyword evidence="3" id="KW-1185">Reference proteome</keyword>
<protein>
    <submittedName>
        <fullName evidence="2">Dynamin-1-like protein</fullName>
        <ecNumber evidence="2">3.6.5.5</ecNumber>
    </submittedName>
</protein>
<dbReference type="AlphaFoldDB" id="A0A9X0CKA0"/>
<dbReference type="Proteomes" id="UP001163046">
    <property type="component" value="Unassembled WGS sequence"/>
</dbReference>
<dbReference type="GO" id="GO:0048312">
    <property type="term" value="P:intracellular distribution of mitochondria"/>
    <property type="evidence" value="ECO:0007669"/>
    <property type="project" value="TreeGrafter"/>
</dbReference>
<name>A0A9X0CKA0_9CNID</name>
<accession>A0A9X0CKA0</accession>
<dbReference type="GO" id="GO:0005874">
    <property type="term" value="C:microtubule"/>
    <property type="evidence" value="ECO:0007669"/>
    <property type="project" value="TreeGrafter"/>
</dbReference>
<feature type="domain" description="Dynamin stalk" evidence="1">
    <location>
        <begin position="54"/>
        <end position="206"/>
    </location>
</feature>
<proteinExistence type="predicted"/>
<dbReference type="Gene3D" id="1.20.120.1240">
    <property type="entry name" value="Dynamin, middle domain"/>
    <property type="match status" value="1"/>
</dbReference>
<organism evidence="2 3">
    <name type="scientific">Desmophyllum pertusum</name>
    <dbReference type="NCBI Taxonomy" id="174260"/>
    <lineage>
        <taxon>Eukaryota</taxon>
        <taxon>Metazoa</taxon>
        <taxon>Cnidaria</taxon>
        <taxon>Anthozoa</taxon>
        <taxon>Hexacorallia</taxon>
        <taxon>Scleractinia</taxon>
        <taxon>Caryophylliina</taxon>
        <taxon>Caryophylliidae</taxon>
        <taxon>Desmophyllum</taxon>
    </lineage>
</organism>
<dbReference type="EC" id="3.6.5.5" evidence="2"/>
<dbReference type="InterPro" id="IPR000375">
    <property type="entry name" value="Dynamin_stalk"/>
</dbReference>
<dbReference type="PANTHER" id="PTHR11566:SF21">
    <property type="entry name" value="DYNAMIN RELATED PROTEIN 1, ISOFORM A"/>
    <property type="match status" value="1"/>
</dbReference>
<evidence type="ECO:0000313" key="2">
    <source>
        <dbReference type="EMBL" id="KAJ7353734.1"/>
    </source>
</evidence>
<dbReference type="GO" id="GO:0006897">
    <property type="term" value="P:endocytosis"/>
    <property type="evidence" value="ECO:0007669"/>
    <property type="project" value="TreeGrafter"/>
</dbReference>
<dbReference type="GO" id="GO:0008017">
    <property type="term" value="F:microtubule binding"/>
    <property type="evidence" value="ECO:0007669"/>
    <property type="project" value="TreeGrafter"/>
</dbReference>
<dbReference type="EMBL" id="MU827342">
    <property type="protein sequence ID" value="KAJ7353734.1"/>
    <property type="molecule type" value="Genomic_DNA"/>
</dbReference>
<dbReference type="Gene3D" id="3.40.50.300">
    <property type="entry name" value="P-loop containing nucleotide triphosphate hydrolases"/>
    <property type="match status" value="1"/>
</dbReference>
<dbReference type="Pfam" id="PF01031">
    <property type="entry name" value="Dynamin_M"/>
    <property type="match status" value="1"/>
</dbReference>
<evidence type="ECO:0000313" key="3">
    <source>
        <dbReference type="Proteomes" id="UP001163046"/>
    </source>
</evidence>
<reference evidence="2" key="1">
    <citation type="submission" date="2023-01" db="EMBL/GenBank/DDBJ databases">
        <title>Genome assembly of the deep-sea coral Lophelia pertusa.</title>
        <authorList>
            <person name="Herrera S."/>
            <person name="Cordes E."/>
        </authorList>
    </citation>
    <scope>NUCLEOTIDE SEQUENCE</scope>
    <source>
        <strain evidence="2">USNM1676648</strain>
        <tissue evidence="2">Polyp</tissue>
    </source>
</reference>